<accession>D7B6H9</accession>
<feature type="region of interest" description="Disordered" evidence="1">
    <location>
        <begin position="131"/>
        <end position="205"/>
    </location>
</feature>
<dbReference type="AlphaFoldDB" id="D7B6H9"/>
<feature type="compositionally biased region" description="Basic and acidic residues" evidence="1">
    <location>
        <begin position="251"/>
        <end position="269"/>
    </location>
</feature>
<evidence type="ECO:0000313" key="4">
    <source>
        <dbReference type="Proteomes" id="UP000002219"/>
    </source>
</evidence>
<name>D7B6H9_NOCDD</name>
<protein>
    <submittedName>
        <fullName evidence="3">Uncharacterized protein</fullName>
    </submittedName>
</protein>
<dbReference type="HOGENOM" id="CLU_854817_0_0_11"/>
<feature type="region of interest" description="Disordered" evidence="1">
    <location>
        <begin position="227"/>
        <end position="276"/>
    </location>
</feature>
<dbReference type="RefSeq" id="WP_013154873.1">
    <property type="nucleotide sequence ID" value="NC_014210.1"/>
</dbReference>
<proteinExistence type="predicted"/>
<keyword evidence="2" id="KW-0812">Transmembrane</keyword>
<dbReference type="STRING" id="446468.Ndas_3869"/>
<evidence type="ECO:0000256" key="2">
    <source>
        <dbReference type="SAM" id="Phobius"/>
    </source>
</evidence>
<reference evidence="3 4" key="1">
    <citation type="journal article" date="2010" name="Stand. Genomic Sci.">
        <title>Complete genome sequence of Nocardiopsis dassonvillei type strain (IMRU 509).</title>
        <authorList>
            <person name="Sun H."/>
            <person name="Lapidus A."/>
            <person name="Nolan M."/>
            <person name="Lucas S."/>
            <person name="Del Rio T.G."/>
            <person name="Tice H."/>
            <person name="Cheng J.F."/>
            <person name="Tapia R."/>
            <person name="Han C."/>
            <person name="Goodwin L."/>
            <person name="Pitluck S."/>
            <person name="Pagani I."/>
            <person name="Ivanova N."/>
            <person name="Mavromatis K."/>
            <person name="Mikhailova N."/>
            <person name="Pati A."/>
            <person name="Chen A."/>
            <person name="Palaniappan K."/>
            <person name="Land M."/>
            <person name="Hauser L."/>
            <person name="Chang Y.J."/>
            <person name="Jeffries C.D."/>
            <person name="Djao O.D."/>
            <person name="Rohde M."/>
            <person name="Sikorski J."/>
            <person name="Goker M."/>
            <person name="Woyke T."/>
            <person name="Bristow J."/>
            <person name="Eisen J.A."/>
            <person name="Markowitz V."/>
            <person name="Hugenholtz P."/>
            <person name="Kyrpides N.C."/>
            <person name="Klenk H.P."/>
        </authorList>
    </citation>
    <scope>NUCLEOTIDE SEQUENCE [LARGE SCALE GENOMIC DNA]</scope>
    <source>
        <strain evidence="4">ATCC 23218 / DSM 43111 / CIP 107115 / JCM 7437 / KCTC 9190 / NBRC 14626 / NCTC 10488 / NRRL B-5397 / IMRU 509</strain>
    </source>
</reference>
<dbReference type="GeneID" id="91489531"/>
<keyword evidence="4" id="KW-1185">Reference proteome</keyword>
<dbReference type="KEGG" id="nda:Ndas_3869"/>
<dbReference type="EMBL" id="CP002040">
    <property type="protein sequence ID" value="ADH69266.1"/>
    <property type="molecule type" value="Genomic_DNA"/>
</dbReference>
<dbReference type="Proteomes" id="UP000002219">
    <property type="component" value="Chromosome 1"/>
</dbReference>
<organism evidence="3 4">
    <name type="scientific">Nocardiopsis dassonvillei (strain ATCC 23218 / DSM 43111 / CIP 107115 / JCM 7437 / KCTC 9190 / NBRC 14626 / NCTC 10488 / NRRL B-5397 / IMRU 509)</name>
    <name type="common">Actinomadura dassonvillei</name>
    <dbReference type="NCBI Taxonomy" id="446468"/>
    <lineage>
        <taxon>Bacteria</taxon>
        <taxon>Bacillati</taxon>
        <taxon>Actinomycetota</taxon>
        <taxon>Actinomycetes</taxon>
        <taxon>Streptosporangiales</taxon>
        <taxon>Nocardiopsidaceae</taxon>
        <taxon>Nocardiopsis</taxon>
    </lineage>
</organism>
<sequence length="325" mass="33052">MAHSGTVARLAARMLERRHVTRSGVARIGVLGAVGAAVWFSRADAVGGLAGSAFLGAVLFCDAVRERMRADRRDALALWLAAMLSQLREYAVYLGLAAGAVAAGIGGAWGWAAGALVALALRDSLLAAGSAPAVPEPGPGRRRPPSSAQRPAGGLLGGLAPRPPRGPRASDPGLTERLFGATVVDGTTGGSRPVRAPAGARADRTAVNRPAVNGVSANGVRVNGAVRHGTPLCGGPEEGAGPNGLPPNGTPDRDRADTGADDRGADDRPAPSPLRRIADFPQPVRFLAIAVTATLWDARVAFVTLVVGCVVAVTAQLADPARSRQ</sequence>
<evidence type="ECO:0000313" key="3">
    <source>
        <dbReference type="EMBL" id="ADH69266.1"/>
    </source>
</evidence>
<evidence type="ECO:0000256" key="1">
    <source>
        <dbReference type="SAM" id="MobiDB-lite"/>
    </source>
</evidence>
<feature type="transmembrane region" description="Helical" evidence="2">
    <location>
        <begin position="20"/>
        <end position="40"/>
    </location>
</feature>
<keyword evidence="2" id="KW-1133">Transmembrane helix</keyword>
<gene>
    <name evidence="3" type="ordered locus">Ndas_3869</name>
</gene>
<feature type="transmembrane region" description="Helical" evidence="2">
    <location>
        <begin position="100"/>
        <end position="121"/>
    </location>
</feature>
<keyword evidence="2" id="KW-0472">Membrane</keyword>
<feature type="transmembrane region" description="Helical" evidence="2">
    <location>
        <begin position="46"/>
        <end position="64"/>
    </location>
</feature>